<evidence type="ECO:0000256" key="2">
    <source>
        <dbReference type="ARBA" id="ARBA00023012"/>
    </source>
</evidence>
<evidence type="ECO:0000313" key="8">
    <source>
        <dbReference type="EMBL" id="MEQ4486462.1"/>
    </source>
</evidence>
<keyword evidence="3" id="KW-0805">Transcription regulation</keyword>
<dbReference type="Pfam" id="PF00486">
    <property type="entry name" value="Trans_reg_C"/>
    <property type="match status" value="1"/>
</dbReference>
<evidence type="ECO:0000256" key="3">
    <source>
        <dbReference type="ARBA" id="ARBA00023015"/>
    </source>
</evidence>
<dbReference type="Pfam" id="PF03704">
    <property type="entry name" value="BTAD"/>
    <property type="match status" value="1"/>
</dbReference>
<dbReference type="SUPFAM" id="SSF48452">
    <property type="entry name" value="TPR-like"/>
    <property type="match status" value="1"/>
</dbReference>
<dbReference type="PROSITE" id="PS50110">
    <property type="entry name" value="RESPONSE_REGULATORY"/>
    <property type="match status" value="1"/>
</dbReference>
<dbReference type="SUPFAM" id="SSF52172">
    <property type="entry name" value="CheY-like"/>
    <property type="match status" value="1"/>
</dbReference>
<dbReference type="Gene3D" id="1.25.40.10">
    <property type="entry name" value="Tetratricopeptide repeat domain"/>
    <property type="match status" value="1"/>
</dbReference>
<evidence type="ECO:0000256" key="6">
    <source>
        <dbReference type="PROSITE-ProRule" id="PRU00169"/>
    </source>
</evidence>
<gene>
    <name evidence="8" type="ORF">QJS35_29230</name>
</gene>
<dbReference type="InterPro" id="IPR001867">
    <property type="entry name" value="OmpR/PhoB-type_DNA-bd"/>
</dbReference>
<keyword evidence="5" id="KW-0804">Transcription</keyword>
<evidence type="ECO:0000256" key="4">
    <source>
        <dbReference type="ARBA" id="ARBA00023125"/>
    </source>
</evidence>
<name>A0ABV1L2F5_9BACL</name>
<proteinExistence type="inferred from homology"/>
<dbReference type="Gene3D" id="1.10.10.10">
    <property type="entry name" value="Winged helix-like DNA-binding domain superfamily/Winged helix DNA-binding domain"/>
    <property type="match status" value="1"/>
</dbReference>
<keyword evidence="2" id="KW-0902">Two-component regulatory system</keyword>
<protein>
    <submittedName>
        <fullName evidence="8">Response regulator</fullName>
    </submittedName>
</protein>
<keyword evidence="9" id="KW-1185">Reference proteome</keyword>
<dbReference type="InterPro" id="IPR005158">
    <property type="entry name" value="BTAD"/>
</dbReference>
<dbReference type="PANTHER" id="PTHR35807:SF1">
    <property type="entry name" value="TRANSCRIPTIONAL REGULATOR REDD"/>
    <property type="match status" value="1"/>
</dbReference>
<sequence length="381" mass="43645">MIKAFLVDDEEPALHLLALFLEQNGEVEVIGRSSNGIDALKQLRTLRPDVLFLDIEMPEMSGLELAEIVSNENRELQIVFVTAYDQYAISAFEQSALDYVLKPLERERLSKTIAKIRREADRNKLIGEAAVGIVANAASARLSIRLLGDFFAGIEGGTSFKWRTAKEKELLALLAVHGGSHIHRDLIIDQLWPDDPYGKAKIYLHTCVSLLRKHFKELGFDGILKYEKESYYLESERIDVDVQTLKQGLMISDKEGRYSPSELERCLSLYRGPLLHDEDYLWANPEAEMLDRLATQWRIKLAEAYLERQEYERSIASVQLAIDHSPYNEEAYRILMRGYHALGRNHEVLLAYRTLVEKLEELQIQPSAVTKILFERLGHSN</sequence>
<dbReference type="SMART" id="SM00862">
    <property type="entry name" value="Trans_reg_C"/>
    <property type="match status" value="1"/>
</dbReference>
<evidence type="ECO:0000313" key="9">
    <source>
        <dbReference type="Proteomes" id="UP001493487"/>
    </source>
</evidence>
<organism evidence="8 9">
    <name type="scientific">Cohnella silvisoli</name>
    <dbReference type="NCBI Taxonomy" id="2873699"/>
    <lineage>
        <taxon>Bacteria</taxon>
        <taxon>Bacillati</taxon>
        <taxon>Bacillota</taxon>
        <taxon>Bacilli</taxon>
        <taxon>Bacillales</taxon>
        <taxon>Paenibacillaceae</taxon>
        <taxon>Cohnella</taxon>
    </lineage>
</organism>
<dbReference type="InterPro" id="IPR036388">
    <property type="entry name" value="WH-like_DNA-bd_sf"/>
</dbReference>
<comment type="caution">
    <text evidence="8">The sequence shown here is derived from an EMBL/GenBank/DDBJ whole genome shotgun (WGS) entry which is preliminary data.</text>
</comment>
<dbReference type="RefSeq" id="WP_232189550.1">
    <property type="nucleotide sequence ID" value="NZ_JAIOAP010000020.1"/>
</dbReference>
<dbReference type="Proteomes" id="UP001493487">
    <property type="component" value="Unassembled WGS sequence"/>
</dbReference>
<dbReference type="InterPro" id="IPR051677">
    <property type="entry name" value="AfsR-DnrI-RedD_regulator"/>
</dbReference>
<dbReference type="Pfam" id="PF00072">
    <property type="entry name" value="Response_reg"/>
    <property type="match status" value="1"/>
</dbReference>
<reference evidence="8 9" key="1">
    <citation type="journal article" date="2023" name="Genome Announc.">
        <title>Pan-Genome Analyses of the Genus Cohnella and Proposal of the Novel Species Cohnella silvisoli sp. nov., Isolated from Forest Soil.</title>
        <authorList>
            <person name="Wang C."/>
            <person name="Mao L."/>
            <person name="Bao G."/>
            <person name="Zhu H."/>
        </authorList>
    </citation>
    <scope>NUCLEOTIDE SEQUENCE [LARGE SCALE GENOMIC DNA]</scope>
    <source>
        <strain evidence="8 9">NL03-T5-1</strain>
    </source>
</reference>
<dbReference type="SUPFAM" id="SSF46894">
    <property type="entry name" value="C-terminal effector domain of the bipartite response regulators"/>
    <property type="match status" value="1"/>
</dbReference>
<dbReference type="SMART" id="SM00448">
    <property type="entry name" value="REC"/>
    <property type="match status" value="1"/>
</dbReference>
<keyword evidence="4" id="KW-0238">DNA-binding</keyword>
<dbReference type="EMBL" id="JASKHM010000021">
    <property type="protein sequence ID" value="MEQ4486462.1"/>
    <property type="molecule type" value="Genomic_DNA"/>
</dbReference>
<evidence type="ECO:0000259" key="7">
    <source>
        <dbReference type="PROSITE" id="PS50110"/>
    </source>
</evidence>
<dbReference type="InterPro" id="IPR011990">
    <property type="entry name" value="TPR-like_helical_dom_sf"/>
</dbReference>
<evidence type="ECO:0000256" key="1">
    <source>
        <dbReference type="ARBA" id="ARBA00005820"/>
    </source>
</evidence>
<dbReference type="Gene3D" id="3.40.50.2300">
    <property type="match status" value="1"/>
</dbReference>
<dbReference type="InterPro" id="IPR016032">
    <property type="entry name" value="Sig_transdc_resp-reg_C-effctor"/>
</dbReference>
<evidence type="ECO:0000256" key="5">
    <source>
        <dbReference type="ARBA" id="ARBA00023163"/>
    </source>
</evidence>
<feature type="modified residue" description="4-aspartylphosphate" evidence="6">
    <location>
        <position position="54"/>
    </location>
</feature>
<keyword evidence="6" id="KW-0597">Phosphoprotein</keyword>
<comment type="similarity">
    <text evidence="1">Belongs to the AfsR/DnrI/RedD regulatory family.</text>
</comment>
<feature type="domain" description="Response regulatory" evidence="7">
    <location>
        <begin position="3"/>
        <end position="117"/>
    </location>
</feature>
<dbReference type="InterPro" id="IPR001789">
    <property type="entry name" value="Sig_transdc_resp-reg_receiver"/>
</dbReference>
<dbReference type="SMART" id="SM01043">
    <property type="entry name" value="BTAD"/>
    <property type="match status" value="1"/>
</dbReference>
<dbReference type="InterPro" id="IPR011006">
    <property type="entry name" value="CheY-like_superfamily"/>
</dbReference>
<accession>A0ABV1L2F5</accession>
<dbReference type="PANTHER" id="PTHR35807">
    <property type="entry name" value="TRANSCRIPTIONAL REGULATOR REDD-RELATED"/>
    <property type="match status" value="1"/>
</dbReference>